<evidence type="ECO:0000313" key="7">
    <source>
        <dbReference type="Proteomes" id="UP001447857"/>
    </source>
</evidence>
<feature type="domain" description="Thioredoxin" evidence="5">
    <location>
        <begin position="95"/>
        <end position="230"/>
    </location>
</feature>
<dbReference type="CDD" id="cd02966">
    <property type="entry name" value="TlpA_like_family"/>
    <property type="match status" value="1"/>
</dbReference>
<evidence type="ECO:0000256" key="4">
    <source>
        <dbReference type="ARBA" id="ARBA00023284"/>
    </source>
</evidence>
<sequence length="230" mass="26212">MNTGKLLMCATACFLFVNMKGQTSFGGDTSKKTIQFLLPDGKVLKNLDSLENAWGKGQILFRHNEEDDKNGVMHLVKKSSDYTDKETKSKKALAEMLNNPAPEFELKDLEGKTWSLKELRGRTVVLNFWFTSCAPCIKEIPELNKLVDEYKNKDVVFLGLTYNTSQHVEAFLKKRAFNYTQLPNAGEISTKYNIFYFPTSFVIDKNGIIKGIMDKSDNIYHDLKTIIDLN</sequence>
<dbReference type="InterPro" id="IPR000866">
    <property type="entry name" value="AhpC/TSA"/>
</dbReference>
<dbReference type="PANTHER" id="PTHR42852">
    <property type="entry name" value="THIOL:DISULFIDE INTERCHANGE PROTEIN DSBE"/>
    <property type="match status" value="1"/>
</dbReference>
<comment type="subcellular location">
    <subcellularLocation>
        <location evidence="1">Cell envelope</location>
    </subcellularLocation>
</comment>
<dbReference type="PANTHER" id="PTHR42852:SF6">
    <property type="entry name" value="THIOL:DISULFIDE INTERCHANGE PROTEIN DSBE"/>
    <property type="match status" value="1"/>
</dbReference>
<dbReference type="EMBL" id="CP147988">
    <property type="protein sequence ID" value="WXK49394.1"/>
    <property type="molecule type" value="Genomic_DNA"/>
</dbReference>
<keyword evidence="3" id="KW-1015">Disulfide bond</keyword>
<dbReference type="PROSITE" id="PS51352">
    <property type="entry name" value="THIOREDOXIN_2"/>
    <property type="match status" value="1"/>
</dbReference>
<dbReference type="RefSeq" id="WP_338839999.1">
    <property type="nucleotide sequence ID" value="NZ_CP147988.1"/>
</dbReference>
<dbReference type="Proteomes" id="UP001447857">
    <property type="component" value="Chromosome"/>
</dbReference>
<evidence type="ECO:0000259" key="5">
    <source>
        <dbReference type="PROSITE" id="PS51352"/>
    </source>
</evidence>
<evidence type="ECO:0000256" key="2">
    <source>
        <dbReference type="ARBA" id="ARBA00022748"/>
    </source>
</evidence>
<dbReference type="InterPro" id="IPR013766">
    <property type="entry name" value="Thioredoxin_domain"/>
</dbReference>
<dbReference type="Gene3D" id="3.40.30.10">
    <property type="entry name" value="Glutaredoxin"/>
    <property type="match status" value="1"/>
</dbReference>
<keyword evidence="4" id="KW-0676">Redox-active center</keyword>
<evidence type="ECO:0000256" key="3">
    <source>
        <dbReference type="ARBA" id="ARBA00023157"/>
    </source>
</evidence>
<gene>
    <name evidence="6" type="ORF">V6624_20440</name>
</gene>
<keyword evidence="2" id="KW-0201">Cytochrome c-type biogenesis</keyword>
<dbReference type="Pfam" id="PF00578">
    <property type="entry name" value="AhpC-TSA"/>
    <property type="match status" value="1"/>
</dbReference>
<organism evidence="6 7">
    <name type="scientific">Flavobacterium ginsenosidimutans</name>
    <dbReference type="NCBI Taxonomy" id="687844"/>
    <lineage>
        <taxon>Bacteria</taxon>
        <taxon>Pseudomonadati</taxon>
        <taxon>Bacteroidota</taxon>
        <taxon>Flavobacteriia</taxon>
        <taxon>Flavobacteriales</taxon>
        <taxon>Flavobacteriaceae</taxon>
        <taxon>Flavobacterium</taxon>
    </lineage>
</organism>
<keyword evidence="7" id="KW-1185">Reference proteome</keyword>
<protein>
    <submittedName>
        <fullName evidence="6">TlpA disulfide reductase family protein</fullName>
    </submittedName>
</protein>
<accession>A0ABZ2Q5L1</accession>
<dbReference type="SUPFAM" id="SSF52833">
    <property type="entry name" value="Thioredoxin-like"/>
    <property type="match status" value="1"/>
</dbReference>
<evidence type="ECO:0000313" key="6">
    <source>
        <dbReference type="EMBL" id="WXK49394.1"/>
    </source>
</evidence>
<evidence type="ECO:0000256" key="1">
    <source>
        <dbReference type="ARBA" id="ARBA00004196"/>
    </source>
</evidence>
<dbReference type="InterPro" id="IPR050553">
    <property type="entry name" value="Thioredoxin_ResA/DsbE_sf"/>
</dbReference>
<reference evidence="6 7" key="1">
    <citation type="submission" date="2024-02" db="EMBL/GenBank/DDBJ databases">
        <title>complete genome of Flavobacterium ginsenosidimutans Str. YTB16.</title>
        <authorList>
            <person name="Wang Q."/>
        </authorList>
    </citation>
    <scope>NUCLEOTIDE SEQUENCE [LARGE SCALE GENOMIC DNA]</scope>
    <source>
        <strain evidence="6 7">YTB16</strain>
    </source>
</reference>
<proteinExistence type="predicted"/>
<dbReference type="InterPro" id="IPR036249">
    <property type="entry name" value="Thioredoxin-like_sf"/>
</dbReference>
<name>A0ABZ2Q5L1_9FLAO</name>